<reference evidence="1" key="1">
    <citation type="journal article" date="2020" name="New Phytol.">
        <title>Comparative genomics reveals dynamic genome evolution in host specialist ectomycorrhizal fungi.</title>
        <authorList>
            <person name="Lofgren L.A."/>
            <person name="Nguyen N.H."/>
            <person name="Vilgalys R."/>
            <person name="Ruytinx J."/>
            <person name="Liao H.L."/>
            <person name="Branco S."/>
            <person name="Kuo A."/>
            <person name="LaButti K."/>
            <person name="Lipzen A."/>
            <person name="Andreopoulos W."/>
            <person name="Pangilinan J."/>
            <person name="Riley R."/>
            <person name="Hundley H."/>
            <person name="Na H."/>
            <person name="Barry K."/>
            <person name="Grigoriev I.V."/>
            <person name="Stajich J.E."/>
            <person name="Kennedy P.G."/>
        </authorList>
    </citation>
    <scope>NUCLEOTIDE SEQUENCE</scope>
    <source>
        <strain evidence="1">FC203</strain>
    </source>
</reference>
<dbReference type="RefSeq" id="XP_041217197.1">
    <property type="nucleotide sequence ID" value="XM_041377944.1"/>
</dbReference>
<protein>
    <submittedName>
        <fullName evidence="1">Uncharacterized protein</fullName>
    </submittedName>
</protein>
<dbReference type="GeneID" id="64672242"/>
<sequence length="291" mass="33439">MLTSTFDLQTNAPTSPKLLILCDDGRHPLASGNLTIFNNSDVEHLRERLRQRKFEIERFERSYRQTVNEHKLHVHAEASIQQRNPTIRKLVTTYNNFCGKLIDLIRRGEAPADDDIWQDVGLDSNDMAPPAWLADENMCAAIKFQLEVDRCNKERARIMRECCVLQEWMMAEWDALQEARTHAEENGDLCFHFDLRAHLLSGLVVHWQSQVRPIPCAWPLPDSWGPTPNDLAEAANMYYQPSCLDGTAAVYDSENDWESDEERENDELIDELEEAALAGAYIDLDSDSYDI</sequence>
<dbReference type="EMBL" id="JABBWK010000177">
    <property type="protein sequence ID" value="KAG1888878.1"/>
    <property type="molecule type" value="Genomic_DNA"/>
</dbReference>
<accession>A0AAD4DPP6</accession>
<evidence type="ECO:0000313" key="2">
    <source>
        <dbReference type="Proteomes" id="UP001195769"/>
    </source>
</evidence>
<dbReference type="Proteomes" id="UP001195769">
    <property type="component" value="Unassembled WGS sequence"/>
</dbReference>
<dbReference type="AlphaFoldDB" id="A0AAD4DPP6"/>
<evidence type="ECO:0000313" key="1">
    <source>
        <dbReference type="EMBL" id="KAG1888878.1"/>
    </source>
</evidence>
<keyword evidence="2" id="KW-1185">Reference proteome</keyword>
<name>A0AAD4DPP6_9AGAM</name>
<comment type="caution">
    <text evidence="1">The sequence shown here is derived from an EMBL/GenBank/DDBJ whole genome shotgun (WGS) entry which is preliminary data.</text>
</comment>
<gene>
    <name evidence="1" type="ORF">F5891DRAFT_987759</name>
</gene>
<proteinExistence type="predicted"/>
<organism evidence="1 2">
    <name type="scientific">Suillus fuscotomentosus</name>
    <dbReference type="NCBI Taxonomy" id="1912939"/>
    <lineage>
        <taxon>Eukaryota</taxon>
        <taxon>Fungi</taxon>
        <taxon>Dikarya</taxon>
        <taxon>Basidiomycota</taxon>
        <taxon>Agaricomycotina</taxon>
        <taxon>Agaricomycetes</taxon>
        <taxon>Agaricomycetidae</taxon>
        <taxon>Boletales</taxon>
        <taxon>Suillineae</taxon>
        <taxon>Suillaceae</taxon>
        <taxon>Suillus</taxon>
    </lineage>
</organism>